<dbReference type="OrthoDB" id="62697at2759"/>
<feature type="transmembrane region" description="Helical" evidence="2">
    <location>
        <begin position="1915"/>
        <end position="1940"/>
    </location>
</feature>
<protein>
    <submittedName>
        <fullName evidence="3">Uncharacterized protein</fullName>
    </submittedName>
</protein>
<feature type="transmembrane region" description="Helical" evidence="2">
    <location>
        <begin position="1179"/>
        <end position="1200"/>
    </location>
</feature>
<reference evidence="3" key="1">
    <citation type="submission" date="2013-12" db="EMBL/GenBank/DDBJ databases">
        <title>The Genome Sequence of Aphanomyces invadans NJM9701.</title>
        <authorList>
            <consortium name="The Broad Institute Genomics Platform"/>
            <person name="Russ C."/>
            <person name="Tyler B."/>
            <person name="van West P."/>
            <person name="Dieguez-Uribeondo J."/>
            <person name="Young S.K."/>
            <person name="Zeng Q."/>
            <person name="Gargeya S."/>
            <person name="Fitzgerald M."/>
            <person name="Abouelleil A."/>
            <person name="Alvarado L."/>
            <person name="Chapman S.B."/>
            <person name="Gainer-Dewar J."/>
            <person name="Goldberg J."/>
            <person name="Griggs A."/>
            <person name="Gujja S."/>
            <person name="Hansen M."/>
            <person name="Howarth C."/>
            <person name="Imamovic A."/>
            <person name="Ireland A."/>
            <person name="Larimer J."/>
            <person name="McCowan C."/>
            <person name="Murphy C."/>
            <person name="Pearson M."/>
            <person name="Poon T.W."/>
            <person name="Priest M."/>
            <person name="Roberts A."/>
            <person name="Saif S."/>
            <person name="Shea T."/>
            <person name="Sykes S."/>
            <person name="Wortman J."/>
            <person name="Nusbaum C."/>
            <person name="Birren B."/>
        </authorList>
    </citation>
    <scope>NUCLEOTIDE SEQUENCE [LARGE SCALE GENOMIC DNA]</scope>
    <source>
        <strain evidence="3">NJM9701</strain>
    </source>
</reference>
<keyword evidence="2" id="KW-0472">Membrane</keyword>
<dbReference type="VEuPathDB" id="FungiDB:H310_12850"/>
<feature type="transmembrane region" description="Helical" evidence="2">
    <location>
        <begin position="1096"/>
        <end position="1116"/>
    </location>
</feature>
<evidence type="ECO:0000256" key="2">
    <source>
        <dbReference type="SAM" id="Phobius"/>
    </source>
</evidence>
<feature type="transmembrane region" description="Helical" evidence="2">
    <location>
        <begin position="1961"/>
        <end position="1984"/>
    </location>
</feature>
<evidence type="ECO:0000256" key="1">
    <source>
        <dbReference type="SAM" id="MobiDB-lite"/>
    </source>
</evidence>
<sequence>MADLVDHPSSRWDQSAAAKTGRVHPCPPPDDGELNNLVDGTEDASGNLSVNLPAAACKYTPPDAATLGKGAAPSNGLTTTEKLEAYAGLGYVGLTLALTIAYLHMLSPVMANDLWWAGFNSTGAQSYIIDVVNGELNIVANRSLDLTSTTTGLPYDYSTFYSPIRIAPTYPRTVLDQEYHNLTTVLTSLQEIAAPDMSIPTQFCWVDFNRTWEMAHTKMRQKRCIDRYRANAAVYFESTARMINWKTWMAAKESEFNITIGNALRKSAAGDAWISRTANAFKDVASEVAVWERAGLTHYTLQYNNILSWGIQERIHIQNAFGGNQAISIKSVPTKSRGALWTTIVMCWLPWNDINLGAWMGYSLVRSDPDNQQFTPPCSYDDYLANPDTYDCDPCKAPWNPIPGDCWPDFELFYNLPDLPGVQMVSAGIGPFGSIDLFLVFAPPSLMTLASTYQAQLSVMAQASDSFYGAVNVIPEYKTDPVPTPWTAEPYLYFGGDPTCPLRDPMPFVQSSFAYDVSCTKQVRHTMVLNAFNSIFALLASSPAPSAATICAQCPTMAHECAAVVTPAATAAKAFRDVYAMHDEWVGQINAARDDVVKLGVGTMQLAIHATDETNAFLFQTLLSSTPSSWDFFGWIYLLEWATGAREVVSFEGDWRILPLVSDKYDPIINEARALEVPKSACQYLWVVSVVVSVVLLSVGTLVTLYSMYLRGRIVGRNLFRFNRIVGAVWLGRPFLLVRGMTAVVVLSTSPLIFRVHNEYTQFEFAPRTFVQSMLVSGEAMWISYVVNDFLLLLTRNSQPHFAPISTCLGWLIYLLYDVSSPYKVEANIDRQCFVTMRTRQIVCESGFVAIGDYTRAVTYVFIQLACIAGAFVAVRLWQCIRPSQPKSYNGHLLLSGTATAFLHKETLANGAWVVDRASCVMCGLITLAIHATDETNAFLFQTLLSSTPSSWDFFGWIYLLEWATGAREVVSFEGDWRILPLVSDKYDPIINEARALEVPKSACQYLWVVSVVVSVVLLSVGTLVTLYSMYLRGRIVGRNLFRFNRIVGAVWLGRPFLLVRGMTAVVVLSTSPLIFRVHNEYTQFEFAPRTFVQSMLVSGEAMWISYVVNDFLLLLTRNSQPHFAPISTCLGWLIYLVYDVSSPYKVEANIDRRCTFTMRYKQLLCDSGSVAIGDYTRAVTYVFIQLACIAGAFVAVRLWQCIRPSQPKSYNGHLLLSGTATAFLHKETLANGAWVVDRASCVMCGLITVGKFIFDLKLWLLVVDANIASPVKWGMKIFAPPELTNDLAKRYGDKPSSDTTTAKPPVKPPNRLMVVVGLAYVFSTIFGSITYLTLTATNMANDFWWANFNASREHAYVTRLYNLQLVLQPHGGEVALDDAQFVDAANYSISLSKAVSVAVPPLYVSQVLTTDATEIGMAVRGLRRMDACLAPWISAQYCWLDFGKTWEMANSAQRQRRCNQNYTTNGAVYLESVLRNVDADQLDSCWGTSLDIAFATPLRATDKGRQWWVTTRSADIPVADEVAYWQSAGVATYTVNWQNYKTVGIIDTFNIKNAFGFEYPMTLKYTNGSLQLTAQTSLKMHWTLASDLWAVTSASSLMGGASLIRGTPTFAFASRTMEDVLVHNGTLQQINLEQGAYATFRRTIGPFGSVDLKYVVPPRSLTAFLLNVRQTIARLNVENPAFNPGYVAMAASLSFDFAPSTWVRQGYKYAVGGNLLCGEMAAPIGLRGGMALFSGAGSACNSPMGEFLSPNTMGRLVATVGANLIEGNVSTNTSTAVCDPMKVAYAKCVKEMIEQPRTFLLNATYVDPAVVATWTAMAKTAQRDVTDMNVVIAQFGIPEWESTDIDLLTQNIFDPSFPAFHYVGWILAIDWATSYRDVISFQGDLRTVNVLTTPSWDVGSLVNPLEIPVNVAYYIRYACLYVTCIIICVAVLAIMYLVANRGYVEGLNLFELNRVAGIVWIGRTFLFIRSIAAISLLSTQVLALEPIHDMWHFVSTTACRGSCLS</sequence>
<accession>A0A024TG97</accession>
<feature type="transmembrane region" description="Helical" evidence="2">
    <location>
        <begin position="857"/>
        <end position="878"/>
    </location>
</feature>
<feature type="compositionally biased region" description="Basic and acidic residues" evidence="1">
    <location>
        <begin position="1"/>
        <end position="10"/>
    </location>
</feature>
<dbReference type="EMBL" id="KI913995">
    <property type="protein sequence ID" value="ETV93019.1"/>
    <property type="molecule type" value="Genomic_DNA"/>
</dbReference>
<feature type="region of interest" description="Disordered" evidence="1">
    <location>
        <begin position="1"/>
        <end position="34"/>
    </location>
</feature>
<proteinExistence type="predicted"/>
<dbReference type="RefSeq" id="XP_008878284.1">
    <property type="nucleotide sequence ID" value="XM_008880062.1"/>
</dbReference>
<keyword evidence="2" id="KW-0812">Transmembrane</keyword>
<feature type="transmembrane region" description="Helical" evidence="2">
    <location>
        <begin position="730"/>
        <end position="754"/>
    </location>
</feature>
<feature type="transmembrane region" description="Helical" evidence="2">
    <location>
        <begin position="1052"/>
        <end position="1076"/>
    </location>
</feature>
<feature type="transmembrane region" description="Helical" evidence="2">
    <location>
        <begin position="1313"/>
        <end position="1335"/>
    </location>
</feature>
<evidence type="ECO:0000313" key="3">
    <source>
        <dbReference type="EMBL" id="ETV93019.1"/>
    </source>
</evidence>
<keyword evidence="2" id="KW-1133">Transmembrane helix</keyword>
<organism evidence="3">
    <name type="scientific">Aphanomyces invadans</name>
    <dbReference type="NCBI Taxonomy" id="157072"/>
    <lineage>
        <taxon>Eukaryota</taxon>
        <taxon>Sar</taxon>
        <taxon>Stramenopiles</taxon>
        <taxon>Oomycota</taxon>
        <taxon>Saprolegniomycetes</taxon>
        <taxon>Saprolegniales</taxon>
        <taxon>Verrucalvaceae</taxon>
        <taxon>Aphanomyces</taxon>
    </lineage>
</organism>
<feature type="transmembrane region" description="Helical" evidence="2">
    <location>
        <begin position="1006"/>
        <end position="1031"/>
    </location>
</feature>
<name>A0A024TG97_9STRA</name>
<feature type="transmembrane region" description="Helical" evidence="2">
    <location>
        <begin position="684"/>
        <end position="709"/>
    </location>
</feature>
<dbReference type="GeneID" id="20089900"/>
<gene>
    <name evidence="3" type="ORF">H310_12850</name>
</gene>